<evidence type="ECO:0000313" key="1">
    <source>
        <dbReference type="EMBL" id="CAK9097706.1"/>
    </source>
</evidence>
<comment type="caution">
    <text evidence="1">The sequence shown here is derived from an EMBL/GenBank/DDBJ whole genome shotgun (WGS) entry which is preliminary data.</text>
</comment>
<sequence>MEAHCEEDPKVVVARGAWLAQKWMWICDVQEPGSNRCGSPIRNPRRFRAECGAGGVPMLRRPTRWPTSLLLFRLDEVLERSLVHLRRPSGGNALKSEDCPAGLLGAS</sequence>
<keyword evidence="2" id="KW-1185">Reference proteome</keyword>
<name>A0ABP0RET2_9DINO</name>
<evidence type="ECO:0000313" key="2">
    <source>
        <dbReference type="Proteomes" id="UP001642484"/>
    </source>
</evidence>
<dbReference type="EMBL" id="CAXAMN010025772">
    <property type="protein sequence ID" value="CAK9097706.1"/>
    <property type="molecule type" value="Genomic_DNA"/>
</dbReference>
<accession>A0ABP0RET2</accession>
<organism evidence="1 2">
    <name type="scientific">Durusdinium trenchii</name>
    <dbReference type="NCBI Taxonomy" id="1381693"/>
    <lineage>
        <taxon>Eukaryota</taxon>
        <taxon>Sar</taxon>
        <taxon>Alveolata</taxon>
        <taxon>Dinophyceae</taxon>
        <taxon>Suessiales</taxon>
        <taxon>Symbiodiniaceae</taxon>
        <taxon>Durusdinium</taxon>
    </lineage>
</organism>
<proteinExistence type="predicted"/>
<gene>
    <name evidence="1" type="ORF">CCMP2556_LOCUS46346</name>
</gene>
<feature type="non-terminal residue" evidence="1">
    <location>
        <position position="107"/>
    </location>
</feature>
<dbReference type="Proteomes" id="UP001642484">
    <property type="component" value="Unassembled WGS sequence"/>
</dbReference>
<reference evidence="1 2" key="1">
    <citation type="submission" date="2024-02" db="EMBL/GenBank/DDBJ databases">
        <authorList>
            <person name="Chen Y."/>
            <person name="Shah S."/>
            <person name="Dougan E. K."/>
            <person name="Thang M."/>
            <person name="Chan C."/>
        </authorList>
    </citation>
    <scope>NUCLEOTIDE SEQUENCE [LARGE SCALE GENOMIC DNA]</scope>
</reference>
<protein>
    <submittedName>
        <fullName evidence="1">Uncharacterized protein</fullName>
    </submittedName>
</protein>